<keyword evidence="8" id="KW-1185">Reference proteome</keyword>
<comment type="subcellular location">
    <subcellularLocation>
        <location evidence="1">Cell membrane</location>
        <topology evidence="1">Multi-pass membrane protein</topology>
    </subcellularLocation>
</comment>
<evidence type="ECO:0000256" key="5">
    <source>
        <dbReference type="ARBA" id="ARBA00023136"/>
    </source>
</evidence>
<dbReference type="PANTHER" id="PTHR30482:SF17">
    <property type="entry name" value="ABC TRANSPORTER ATP-BINDING PROTEIN"/>
    <property type="match status" value="1"/>
</dbReference>
<protein>
    <submittedName>
        <fullName evidence="7">Branched-chain amino acid ABC transporter permease</fullName>
    </submittedName>
</protein>
<evidence type="ECO:0000256" key="6">
    <source>
        <dbReference type="SAM" id="Phobius"/>
    </source>
</evidence>
<feature type="transmembrane region" description="Helical" evidence="6">
    <location>
        <begin position="100"/>
        <end position="122"/>
    </location>
</feature>
<feature type="transmembrane region" description="Helical" evidence="6">
    <location>
        <begin position="392"/>
        <end position="412"/>
    </location>
</feature>
<dbReference type="InterPro" id="IPR043428">
    <property type="entry name" value="LivM-like"/>
</dbReference>
<dbReference type="CDD" id="cd06581">
    <property type="entry name" value="TM_PBP1_LivM_like"/>
    <property type="match status" value="1"/>
</dbReference>
<keyword evidence="4 6" id="KW-1133">Transmembrane helix</keyword>
<feature type="transmembrane region" description="Helical" evidence="6">
    <location>
        <begin position="44"/>
        <end position="63"/>
    </location>
</feature>
<feature type="transmembrane region" description="Helical" evidence="6">
    <location>
        <begin position="304"/>
        <end position="328"/>
    </location>
</feature>
<organism evidence="7 8">
    <name type="scientific">Ferrovibrio xuzhouensis</name>
    <dbReference type="NCBI Taxonomy" id="1576914"/>
    <lineage>
        <taxon>Bacteria</taxon>
        <taxon>Pseudomonadati</taxon>
        <taxon>Pseudomonadota</taxon>
        <taxon>Alphaproteobacteria</taxon>
        <taxon>Rhodospirillales</taxon>
        <taxon>Rhodospirillaceae</taxon>
        <taxon>Ferrovibrio</taxon>
    </lineage>
</organism>
<accession>A0ABV7VE01</accession>
<evidence type="ECO:0000313" key="7">
    <source>
        <dbReference type="EMBL" id="MFC3675278.1"/>
    </source>
</evidence>
<keyword evidence="5 6" id="KW-0472">Membrane</keyword>
<gene>
    <name evidence="7" type="ORF">ACFOOQ_06975</name>
</gene>
<dbReference type="PANTHER" id="PTHR30482">
    <property type="entry name" value="HIGH-AFFINITY BRANCHED-CHAIN AMINO ACID TRANSPORT SYSTEM PERMEASE"/>
    <property type="match status" value="1"/>
</dbReference>
<name>A0ABV7VE01_9PROT</name>
<evidence type="ECO:0000256" key="2">
    <source>
        <dbReference type="ARBA" id="ARBA00022475"/>
    </source>
</evidence>
<dbReference type="InterPro" id="IPR001851">
    <property type="entry name" value="ABC_transp_permease"/>
</dbReference>
<feature type="transmembrane region" description="Helical" evidence="6">
    <location>
        <begin position="21"/>
        <end position="38"/>
    </location>
</feature>
<feature type="transmembrane region" description="Helical" evidence="6">
    <location>
        <begin position="268"/>
        <end position="292"/>
    </location>
</feature>
<evidence type="ECO:0000313" key="8">
    <source>
        <dbReference type="Proteomes" id="UP001595711"/>
    </source>
</evidence>
<feature type="transmembrane region" description="Helical" evidence="6">
    <location>
        <begin position="180"/>
        <end position="198"/>
    </location>
</feature>
<keyword evidence="3 6" id="KW-0812">Transmembrane</keyword>
<dbReference type="EMBL" id="JBHRYJ010000001">
    <property type="protein sequence ID" value="MFC3675278.1"/>
    <property type="molecule type" value="Genomic_DNA"/>
</dbReference>
<dbReference type="Proteomes" id="UP001595711">
    <property type="component" value="Unassembled WGS sequence"/>
</dbReference>
<keyword evidence="2" id="KW-1003">Cell membrane</keyword>
<feature type="transmembrane region" description="Helical" evidence="6">
    <location>
        <begin position="229"/>
        <end position="248"/>
    </location>
</feature>
<evidence type="ECO:0000256" key="3">
    <source>
        <dbReference type="ARBA" id="ARBA00022692"/>
    </source>
</evidence>
<evidence type="ECO:0000256" key="1">
    <source>
        <dbReference type="ARBA" id="ARBA00004651"/>
    </source>
</evidence>
<evidence type="ECO:0000256" key="4">
    <source>
        <dbReference type="ARBA" id="ARBA00022989"/>
    </source>
</evidence>
<feature type="transmembrane region" description="Helical" evidence="6">
    <location>
        <begin position="75"/>
        <end position="94"/>
    </location>
</feature>
<dbReference type="Pfam" id="PF02653">
    <property type="entry name" value="BPD_transp_2"/>
    <property type="match status" value="1"/>
</dbReference>
<dbReference type="RefSeq" id="WP_379723542.1">
    <property type="nucleotide sequence ID" value="NZ_JBHRYJ010000001.1"/>
</dbReference>
<feature type="transmembrane region" description="Helical" evidence="6">
    <location>
        <begin position="340"/>
        <end position="362"/>
    </location>
</feature>
<reference evidence="8" key="1">
    <citation type="journal article" date="2019" name="Int. J. Syst. Evol. Microbiol.">
        <title>The Global Catalogue of Microorganisms (GCM) 10K type strain sequencing project: providing services to taxonomists for standard genome sequencing and annotation.</title>
        <authorList>
            <consortium name="The Broad Institute Genomics Platform"/>
            <consortium name="The Broad Institute Genome Sequencing Center for Infectious Disease"/>
            <person name="Wu L."/>
            <person name="Ma J."/>
        </authorList>
    </citation>
    <scope>NUCLEOTIDE SEQUENCE [LARGE SCALE GENOMIC DNA]</scope>
    <source>
        <strain evidence="8">KCTC 42182</strain>
    </source>
</reference>
<comment type="caution">
    <text evidence="7">The sequence shown here is derived from an EMBL/GenBank/DDBJ whole genome shotgun (WGS) entry which is preliminary data.</text>
</comment>
<feature type="transmembrane region" description="Helical" evidence="6">
    <location>
        <begin position="129"/>
        <end position="153"/>
    </location>
</feature>
<sequence>MRATTTMTSPALFSLDTVRRYGIWIILALAFLVMPKIFTSGGSITTMCLMGIMIIFSLSYNMLLGQTGLLSFGHAVYYGLGGFLAAHAMVTVAADKLPVPLPLIPLAGGFMGLLFGIILGAVSTRRAGTVFAMITLGLAELISSMSLILRGFFGGEEGISANRTRMLAFFGHKFGPQIEVYYLIAAWCFICVVLMFAFTRTPLGRICNAVRDNPERAEFIGYSAQMIRFLSFSVAGLFAGIAGGLTAINFELMNAINLSGAQSGVVLLMAYIGGIGHFFGPILGAIVVTLLQSMLSDYTGAWQLYFGLLFIAMVMFAPGGIAGLIMLHEPLVYRRTLHRVLPHYLVMAVPALLGLAGLVALIETAHHQMVKAVTDGPAMTLFGIAYNSNNPLAWIVAIALIGGGFWLGRLYAPRFRDAFNEAAQGGPQAATSKQGGAA</sequence>
<proteinExistence type="predicted"/>